<dbReference type="Proteomes" id="UP000199529">
    <property type="component" value="Unassembled WGS sequence"/>
</dbReference>
<organism evidence="2 3">
    <name type="scientific">Saccharopolyspora shandongensis</name>
    <dbReference type="NCBI Taxonomy" id="418495"/>
    <lineage>
        <taxon>Bacteria</taxon>
        <taxon>Bacillati</taxon>
        <taxon>Actinomycetota</taxon>
        <taxon>Actinomycetes</taxon>
        <taxon>Pseudonocardiales</taxon>
        <taxon>Pseudonocardiaceae</taxon>
        <taxon>Saccharopolyspora</taxon>
    </lineage>
</organism>
<evidence type="ECO:0000256" key="1">
    <source>
        <dbReference type="SAM" id="SignalP"/>
    </source>
</evidence>
<evidence type="ECO:0008006" key="4">
    <source>
        <dbReference type="Google" id="ProtNLM"/>
    </source>
</evidence>
<name>A0A1H3GBZ2_9PSEU</name>
<sequence>MRKTCSVAVNLAAAAGILMLGVTGTAHAEGACPPGTALSIQDGARIHRAADLQSPVDGVYYKAHAYRVHQLVGGTPTTPDWVNLTDDTTRVTGWVHGGVAGCLGLTPPST</sequence>
<dbReference type="AlphaFoldDB" id="A0A1H3GBZ2"/>
<protein>
    <recommendedName>
        <fullName evidence="4">SH3 domain-containing protein</fullName>
    </recommendedName>
</protein>
<reference evidence="3" key="1">
    <citation type="submission" date="2016-10" db="EMBL/GenBank/DDBJ databases">
        <authorList>
            <person name="Varghese N."/>
            <person name="Submissions S."/>
        </authorList>
    </citation>
    <scope>NUCLEOTIDE SEQUENCE [LARGE SCALE GENOMIC DNA]</scope>
    <source>
        <strain evidence="3">CGMCC 4.3530</strain>
    </source>
</reference>
<dbReference type="EMBL" id="FNOK01000018">
    <property type="protein sequence ID" value="SDY00862.1"/>
    <property type="molecule type" value="Genomic_DNA"/>
</dbReference>
<gene>
    <name evidence="2" type="ORF">SAMN05216215_1018122</name>
</gene>
<keyword evidence="3" id="KW-1185">Reference proteome</keyword>
<accession>A0A1H3GBZ2</accession>
<evidence type="ECO:0000313" key="2">
    <source>
        <dbReference type="EMBL" id="SDY00862.1"/>
    </source>
</evidence>
<feature type="chain" id="PRO_5011479084" description="SH3 domain-containing protein" evidence="1">
    <location>
        <begin position="29"/>
        <end position="110"/>
    </location>
</feature>
<proteinExistence type="predicted"/>
<keyword evidence="1" id="KW-0732">Signal</keyword>
<evidence type="ECO:0000313" key="3">
    <source>
        <dbReference type="Proteomes" id="UP000199529"/>
    </source>
</evidence>
<feature type="signal peptide" evidence="1">
    <location>
        <begin position="1"/>
        <end position="28"/>
    </location>
</feature>